<gene>
    <name evidence="1" type="ORF">AB4Y32_27385</name>
</gene>
<organism evidence="1 2">
    <name type="scientific">Paraburkholderia phymatum</name>
    <dbReference type="NCBI Taxonomy" id="148447"/>
    <lineage>
        <taxon>Bacteria</taxon>
        <taxon>Pseudomonadati</taxon>
        <taxon>Pseudomonadota</taxon>
        <taxon>Betaproteobacteria</taxon>
        <taxon>Burkholderiales</taxon>
        <taxon>Burkholderiaceae</taxon>
        <taxon>Paraburkholderia</taxon>
    </lineage>
</organism>
<dbReference type="EMBL" id="JBFRCH010000021">
    <property type="protein sequence ID" value="MEX3935477.1"/>
    <property type="molecule type" value="Genomic_DNA"/>
</dbReference>
<keyword evidence="2" id="KW-1185">Reference proteome</keyword>
<comment type="caution">
    <text evidence="1">The sequence shown here is derived from an EMBL/GenBank/DDBJ whole genome shotgun (WGS) entry which is preliminary data.</text>
</comment>
<accession>A0ACC6U7D8</accession>
<dbReference type="Proteomes" id="UP001558850">
    <property type="component" value="Unassembled WGS sequence"/>
</dbReference>
<sequence>HTCRLLVFKEHSHEAPCLRCVAASAAEKGDYEEPSGIRQQVFASSLETPPTTPPRRFCRGPRRVAPQTARPSEGRES</sequence>
<evidence type="ECO:0000313" key="1">
    <source>
        <dbReference type="EMBL" id="MEX3935477.1"/>
    </source>
</evidence>
<name>A0ACC6U7D8_9BURK</name>
<protein>
    <submittedName>
        <fullName evidence="1">Uncharacterized protein</fullName>
    </submittedName>
</protein>
<reference evidence="1" key="1">
    <citation type="submission" date="2024-07" db="EMBL/GenBank/DDBJ databases">
        <title>A survey of Mimosa microsymbionts across Brazilian biomes reveals a high diversity of Paraburkholderia nodulating endemic species, but also that Cupriavidus is common as a symbiont of widespread species.</title>
        <authorList>
            <person name="Rouws L."/>
            <person name="Barauna A."/>
            <person name="Beukes C."/>
            <person name="Rouws J.R.C."/>
            <person name="De Faria S.M."/>
            <person name="Gross E."/>
            <person name="Bueno Dos Reis Junior F."/>
            <person name="Simon M.F."/>
            <person name="Maluk M."/>
            <person name="Odee D.W."/>
            <person name="Kenicer G."/>
            <person name="Young J.P.W."/>
            <person name="Reis V.M."/>
            <person name="Zilli J."/>
            <person name="James E.K."/>
        </authorList>
    </citation>
    <scope>NUCLEOTIDE SEQUENCE</scope>
    <source>
        <strain evidence="1">EG181B</strain>
    </source>
</reference>
<evidence type="ECO:0000313" key="2">
    <source>
        <dbReference type="Proteomes" id="UP001558850"/>
    </source>
</evidence>
<proteinExistence type="predicted"/>
<feature type="non-terminal residue" evidence="1">
    <location>
        <position position="1"/>
    </location>
</feature>